<evidence type="ECO:0000256" key="10">
    <source>
        <dbReference type="SAM" id="MobiDB-lite"/>
    </source>
</evidence>
<dbReference type="NCBIfam" id="TIGR00206">
    <property type="entry name" value="fliF"/>
    <property type="match status" value="1"/>
</dbReference>
<dbReference type="InterPro" id="IPR006182">
    <property type="entry name" value="FliF_N_dom"/>
</dbReference>
<comment type="function">
    <text evidence="9">The M ring may be actively involved in energy transduction.</text>
</comment>
<feature type="domain" description="Flagellar M-ring C-terminal" evidence="13">
    <location>
        <begin position="238"/>
        <end position="393"/>
    </location>
</feature>
<feature type="domain" description="Flagellar M-ring N-terminal" evidence="12">
    <location>
        <begin position="38"/>
        <end position="208"/>
    </location>
</feature>
<keyword evidence="7 11" id="KW-0472">Membrane</keyword>
<keyword evidence="14" id="KW-0282">Flagellum</keyword>
<evidence type="ECO:0000256" key="7">
    <source>
        <dbReference type="ARBA" id="ARBA00023136"/>
    </source>
</evidence>
<comment type="similarity">
    <text evidence="3 9">Belongs to the FliF family.</text>
</comment>
<dbReference type="Pfam" id="PF08345">
    <property type="entry name" value="YscJ_FliF_C"/>
    <property type="match status" value="1"/>
</dbReference>
<keyword evidence="14" id="KW-0969">Cilium</keyword>
<dbReference type="InterPro" id="IPR043427">
    <property type="entry name" value="YscJ/FliF"/>
</dbReference>
<evidence type="ECO:0000256" key="5">
    <source>
        <dbReference type="ARBA" id="ARBA00022692"/>
    </source>
</evidence>
<keyword evidence="6 11" id="KW-1133">Transmembrane helix</keyword>
<keyword evidence="8 9" id="KW-0975">Bacterial flagellum</keyword>
<evidence type="ECO:0000256" key="11">
    <source>
        <dbReference type="SAM" id="Phobius"/>
    </source>
</evidence>
<evidence type="ECO:0000256" key="6">
    <source>
        <dbReference type="ARBA" id="ARBA00022989"/>
    </source>
</evidence>
<protein>
    <recommendedName>
        <fullName evidence="9">Flagellar M-ring protein</fullName>
    </recommendedName>
</protein>
<dbReference type="PIRSF" id="PIRSF004862">
    <property type="entry name" value="FliF"/>
    <property type="match status" value="1"/>
</dbReference>
<feature type="compositionally biased region" description="Basic and acidic residues" evidence="10">
    <location>
        <begin position="260"/>
        <end position="269"/>
    </location>
</feature>
<keyword evidence="4" id="KW-1003">Cell membrane</keyword>
<feature type="compositionally biased region" description="Basic and acidic residues" evidence="10">
    <location>
        <begin position="498"/>
        <end position="507"/>
    </location>
</feature>
<evidence type="ECO:0000256" key="9">
    <source>
        <dbReference type="PIRNR" id="PIRNR004862"/>
    </source>
</evidence>
<comment type="caution">
    <text evidence="14">The sequence shown here is derived from an EMBL/GenBank/DDBJ whole genome shotgun (WGS) entry which is preliminary data.</text>
</comment>
<dbReference type="GO" id="GO:0005886">
    <property type="term" value="C:plasma membrane"/>
    <property type="evidence" value="ECO:0007669"/>
    <property type="project" value="UniProtKB-SubCell"/>
</dbReference>
<dbReference type="GO" id="GO:0071973">
    <property type="term" value="P:bacterial-type flagellum-dependent cell motility"/>
    <property type="evidence" value="ECO:0007669"/>
    <property type="project" value="InterPro"/>
</dbReference>
<dbReference type="Gene3D" id="3.30.300.30">
    <property type="match status" value="1"/>
</dbReference>
<evidence type="ECO:0000313" key="14">
    <source>
        <dbReference type="EMBL" id="RBI84639.1"/>
    </source>
</evidence>
<evidence type="ECO:0000259" key="13">
    <source>
        <dbReference type="Pfam" id="PF08345"/>
    </source>
</evidence>
<feature type="transmembrane region" description="Helical" evidence="11">
    <location>
        <begin position="420"/>
        <end position="438"/>
    </location>
</feature>
<reference evidence="14 15" key="1">
    <citation type="submission" date="2018-07" db="EMBL/GenBank/DDBJ databases">
        <title>Rhodosalinus sp. strain E84T genomic sequence and assembly.</title>
        <authorList>
            <person name="Liu Z.-W."/>
            <person name="Lu D.-C."/>
        </authorList>
    </citation>
    <scope>NUCLEOTIDE SEQUENCE [LARGE SCALE GENOMIC DNA]</scope>
    <source>
        <strain evidence="14 15">E84</strain>
    </source>
</reference>
<evidence type="ECO:0000259" key="12">
    <source>
        <dbReference type="Pfam" id="PF01514"/>
    </source>
</evidence>
<dbReference type="PRINTS" id="PR01009">
    <property type="entry name" value="FLGMRINGFLIF"/>
</dbReference>
<feature type="region of interest" description="Disordered" evidence="10">
    <location>
        <begin position="260"/>
        <end position="319"/>
    </location>
</feature>
<dbReference type="PANTHER" id="PTHR30046">
    <property type="entry name" value="FLAGELLAR M-RING PROTEIN"/>
    <property type="match status" value="1"/>
</dbReference>
<gene>
    <name evidence="14" type="primary">fliF</name>
    <name evidence="14" type="ORF">DRV85_11845</name>
</gene>
<dbReference type="Pfam" id="PF01514">
    <property type="entry name" value="YscJ_FliF"/>
    <property type="match status" value="1"/>
</dbReference>
<keyword evidence="14" id="KW-0966">Cell projection</keyword>
<proteinExistence type="inferred from homology"/>
<dbReference type="InterPro" id="IPR000067">
    <property type="entry name" value="FlgMring_FliF"/>
</dbReference>
<evidence type="ECO:0000256" key="2">
    <source>
        <dbReference type="ARBA" id="ARBA00004651"/>
    </source>
</evidence>
<sequence length="538" mass="56776">MQQLLSLWRALSPMRRIVVLGAAAAVFVAVLAMARMAAQPGMALLYAGLDAAAAGEVVSALEARGTTFEVRGDSVFVAAHERDQLRMTLAGEGLPATSAQGYELLDSLSGFGTTSQMFDAAYWRAKEGELARTILSAPDVTAARVHIANAGDRPFRRDLRPTASVSVTMSAGTVGAEQARAIRYLVASAVPGMAPDDVAVIDGQGGLVAAAEEASPHATTGEERAARLRERVLRLVEARVGRGNAVVEVAVETVTEQEMIRERRIDPESRVAISTDTEERSSQSQDTGGDVSVASNLPDGDAASGDRRTSTDTETRERVNFEISETEREVLRTPGAIRRLTVAVLVASAPDGAEPAGATPLPDEELAALRDLVAAAVGFNAERGDEITIRAMPMAALPAAQGTPAQESWFATLNLDAMRLVQLGVLAAVTLVLALFVLRPMLMRPTPGEESTALLAQDPEAGNGPAGPVPAALDGEVEIGPFGGPGLPMAGPDPLAVADDHDGTTETPVERLRSLIEERREETMEILSSWLEDEQERV</sequence>
<dbReference type="AlphaFoldDB" id="A0A365U7V8"/>
<dbReference type="InterPro" id="IPR045851">
    <property type="entry name" value="AMP-bd_C_sf"/>
</dbReference>
<dbReference type="GO" id="GO:0009431">
    <property type="term" value="C:bacterial-type flagellum basal body, MS ring"/>
    <property type="evidence" value="ECO:0007669"/>
    <property type="project" value="InterPro"/>
</dbReference>
<evidence type="ECO:0000256" key="4">
    <source>
        <dbReference type="ARBA" id="ARBA00022475"/>
    </source>
</evidence>
<organism evidence="14 15">
    <name type="scientific">Rhodosalinus halophilus</name>
    <dbReference type="NCBI Taxonomy" id="2259333"/>
    <lineage>
        <taxon>Bacteria</taxon>
        <taxon>Pseudomonadati</taxon>
        <taxon>Pseudomonadota</taxon>
        <taxon>Alphaproteobacteria</taxon>
        <taxon>Rhodobacterales</taxon>
        <taxon>Paracoccaceae</taxon>
        <taxon>Rhodosalinus</taxon>
    </lineage>
</organism>
<feature type="region of interest" description="Disordered" evidence="10">
    <location>
        <begin position="488"/>
        <end position="507"/>
    </location>
</feature>
<comment type="subcellular location">
    <subcellularLocation>
        <location evidence="1 9">Bacterial flagellum basal body</location>
    </subcellularLocation>
    <subcellularLocation>
        <location evidence="2">Cell membrane</location>
        <topology evidence="2">Multi-pass membrane protein</topology>
    </subcellularLocation>
</comment>
<keyword evidence="15" id="KW-1185">Reference proteome</keyword>
<evidence type="ECO:0000256" key="3">
    <source>
        <dbReference type="ARBA" id="ARBA00007971"/>
    </source>
</evidence>
<dbReference type="OrthoDB" id="9807026at2"/>
<evidence type="ECO:0000313" key="15">
    <source>
        <dbReference type="Proteomes" id="UP000253370"/>
    </source>
</evidence>
<dbReference type="GO" id="GO:0003774">
    <property type="term" value="F:cytoskeletal motor activity"/>
    <property type="evidence" value="ECO:0007669"/>
    <property type="project" value="InterPro"/>
</dbReference>
<accession>A0A365U7V8</accession>
<name>A0A365U7V8_9RHOB</name>
<keyword evidence="5 11" id="KW-0812">Transmembrane</keyword>
<dbReference type="EMBL" id="QNTQ01000010">
    <property type="protein sequence ID" value="RBI84639.1"/>
    <property type="molecule type" value="Genomic_DNA"/>
</dbReference>
<dbReference type="Proteomes" id="UP000253370">
    <property type="component" value="Unassembled WGS sequence"/>
</dbReference>
<evidence type="ECO:0000256" key="8">
    <source>
        <dbReference type="ARBA" id="ARBA00023143"/>
    </source>
</evidence>
<dbReference type="InterPro" id="IPR013556">
    <property type="entry name" value="Flag_M-ring_C"/>
</dbReference>
<feature type="compositionally biased region" description="Basic and acidic residues" evidence="10">
    <location>
        <begin position="304"/>
        <end position="319"/>
    </location>
</feature>
<dbReference type="PANTHER" id="PTHR30046:SF0">
    <property type="entry name" value="FLAGELLAR M-RING PROTEIN"/>
    <property type="match status" value="1"/>
</dbReference>
<evidence type="ECO:0000256" key="1">
    <source>
        <dbReference type="ARBA" id="ARBA00004117"/>
    </source>
</evidence>